<dbReference type="PROSITE" id="PS50191">
    <property type="entry name" value="CRAL_TRIO"/>
    <property type="match status" value="1"/>
</dbReference>
<gene>
    <name evidence="3" type="ORF">WA026_005114</name>
</gene>
<dbReference type="PRINTS" id="PR00180">
    <property type="entry name" value="CRETINALDHBP"/>
</dbReference>
<dbReference type="GO" id="GO:1902936">
    <property type="term" value="F:phosphatidylinositol bisphosphate binding"/>
    <property type="evidence" value="ECO:0007669"/>
    <property type="project" value="TreeGrafter"/>
</dbReference>
<comment type="caution">
    <text evidence="3">The sequence shown here is derived from an EMBL/GenBank/DDBJ whole genome shotgun (WGS) entry which is preliminary data.</text>
</comment>
<dbReference type="AlphaFoldDB" id="A0AAW1UUI8"/>
<sequence>MNNECIVRVEYERDSTLKEADVLQIKNWLKYQPHLPGMTELEIIWFLRSCYHNIDNTKVTIEKYFNIKTSCRELLGNRHLDLKVLKDSLDVILFYVMPKRTPDGSTAVICHLIDTNPENYNFNEAMKMFDLVVMVDMFKNGSYDGVLCCCDMKGVSFSHLPRIGLTTVKNFLTYLQECMPIRLKAIHFFNVTAVMDAVLKIIKPFMKKEIVEMIHLHQTVEDLSKVVPLEFISSDFGGGYKPIDVLHDEMKILLRENENFLIYQEKQVIDESKRVGKSKNSSSDLYGVEGSFKKLELD</sequence>
<dbReference type="SMART" id="SM00516">
    <property type="entry name" value="SEC14"/>
    <property type="match status" value="1"/>
</dbReference>
<dbReference type="PANTHER" id="PTHR10174">
    <property type="entry name" value="ALPHA-TOCOPHEROL TRANSFER PROTEIN-RELATED"/>
    <property type="match status" value="1"/>
</dbReference>
<dbReference type="InterPro" id="IPR036865">
    <property type="entry name" value="CRAL-TRIO_dom_sf"/>
</dbReference>
<evidence type="ECO:0000313" key="3">
    <source>
        <dbReference type="EMBL" id="KAK9884163.1"/>
    </source>
</evidence>
<name>A0AAW1UUI8_9CUCU</name>
<protein>
    <recommendedName>
        <fullName evidence="2">CRAL-TRIO domain-containing protein</fullName>
    </recommendedName>
</protein>
<dbReference type="InterPro" id="IPR036273">
    <property type="entry name" value="CRAL/TRIO_N_dom_sf"/>
</dbReference>
<evidence type="ECO:0000256" key="1">
    <source>
        <dbReference type="SAM" id="MobiDB-lite"/>
    </source>
</evidence>
<dbReference type="InterPro" id="IPR001251">
    <property type="entry name" value="CRAL-TRIO_dom"/>
</dbReference>
<dbReference type="CDD" id="cd00170">
    <property type="entry name" value="SEC14"/>
    <property type="match status" value="1"/>
</dbReference>
<dbReference type="EMBL" id="JARQZJ010000092">
    <property type="protein sequence ID" value="KAK9884163.1"/>
    <property type="molecule type" value="Genomic_DNA"/>
</dbReference>
<dbReference type="SUPFAM" id="SSF52087">
    <property type="entry name" value="CRAL/TRIO domain"/>
    <property type="match status" value="1"/>
</dbReference>
<reference evidence="3 4" key="1">
    <citation type="submission" date="2023-03" db="EMBL/GenBank/DDBJ databases">
        <title>Genome insight into feeding habits of ladybird beetles.</title>
        <authorList>
            <person name="Li H.-S."/>
            <person name="Huang Y.-H."/>
            <person name="Pang H."/>
        </authorList>
    </citation>
    <scope>NUCLEOTIDE SEQUENCE [LARGE SCALE GENOMIC DNA]</scope>
    <source>
        <strain evidence="3">SYSU_2023b</strain>
        <tissue evidence="3">Whole body</tissue>
    </source>
</reference>
<evidence type="ECO:0000259" key="2">
    <source>
        <dbReference type="PROSITE" id="PS50191"/>
    </source>
</evidence>
<feature type="domain" description="CRAL-TRIO" evidence="2">
    <location>
        <begin position="151"/>
        <end position="244"/>
    </location>
</feature>
<accession>A0AAW1UUI8</accession>
<dbReference type="GO" id="GO:0016020">
    <property type="term" value="C:membrane"/>
    <property type="evidence" value="ECO:0007669"/>
    <property type="project" value="TreeGrafter"/>
</dbReference>
<feature type="region of interest" description="Disordered" evidence="1">
    <location>
        <begin position="272"/>
        <end position="298"/>
    </location>
</feature>
<evidence type="ECO:0000313" key="4">
    <source>
        <dbReference type="Proteomes" id="UP001431783"/>
    </source>
</evidence>
<dbReference type="Gene3D" id="3.40.525.10">
    <property type="entry name" value="CRAL-TRIO lipid binding domain"/>
    <property type="match status" value="1"/>
</dbReference>
<organism evidence="3 4">
    <name type="scientific">Henosepilachna vigintioctopunctata</name>
    <dbReference type="NCBI Taxonomy" id="420089"/>
    <lineage>
        <taxon>Eukaryota</taxon>
        <taxon>Metazoa</taxon>
        <taxon>Ecdysozoa</taxon>
        <taxon>Arthropoda</taxon>
        <taxon>Hexapoda</taxon>
        <taxon>Insecta</taxon>
        <taxon>Pterygota</taxon>
        <taxon>Neoptera</taxon>
        <taxon>Endopterygota</taxon>
        <taxon>Coleoptera</taxon>
        <taxon>Polyphaga</taxon>
        <taxon>Cucujiformia</taxon>
        <taxon>Coccinelloidea</taxon>
        <taxon>Coccinellidae</taxon>
        <taxon>Epilachninae</taxon>
        <taxon>Epilachnini</taxon>
        <taxon>Henosepilachna</taxon>
    </lineage>
</organism>
<dbReference type="PANTHER" id="PTHR10174:SF213">
    <property type="entry name" value="CRAL-TRIO DOMAIN-CONTAINING PROTEIN"/>
    <property type="match status" value="1"/>
</dbReference>
<proteinExistence type="predicted"/>
<dbReference type="SUPFAM" id="SSF46938">
    <property type="entry name" value="CRAL/TRIO N-terminal domain"/>
    <property type="match status" value="1"/>
</dbReference>
<keyword evidence="4" id="KW-1185">Reference proteome</keyword>
<dbReference type="Pfam" id="PF00650">
    <property type="entry name" value="CRAL_TRIO"/>
    <property type="match status" value="1"/>
</dbReference>
<dbReference type="Proteomes" id="UP001431783">
    <property type="component" value="Unassembled WGS sequence"/>
</dbReference>